<feature type="compositionally biased region" description="Polar residues" evidence="7">
    <location>
        <begin position="15"/>
        <end position="31"/>
    </location>
</feature>
<feature type="transmembrane region" description="Helical" evidence="8">
    <location>
        <begin position="83"/>
        <end position="107"/>
    </location>
</feature>
<comment type="caution">
    <text evidence="10">The sequence shown here is derived from an EMBL/GenBank/DDBJ whole genome shotgun (WGS) entry which is preliminary data.</text>
</comment>
<keyword evidence="3 8" id="KW-0812">Transmembrane</keyword>
<feature type="transmembrane region" description="Helical" evidence="8">
    <location>
        <begin position="384"/>
        <end position="404"/>
    </location>
</feature>
<feature type="transmembrane region" description="Helical" evidence="8">
    <location>
        <begin position="163"/>
        <end position="181"/>
    </location>
</feature>
<reference evidence="10" key="1">
    <citation type="submission" date="2022-11" db="EMBL/GenBank/DDBJ databases">
        <authorList>
            <person name="Petersen C."/>
        </authorList>
    </citation>
    <scope>NUCLEOTIDE SEQUENCE</scope>
    <source>
        <strain evidence="10">IBT 21917</strain>
    </source>
</reference>
<evidence type="ECO:0000256" key="2">
    <source>
        <dbReference type="ARBA" id="ARBA00022448"/>
    </source>
</evidence>
<keyword evidence="5 8" id="KW-1133">Transmembrane helix</keyword>
<evidence type="ECO:0000256" key="8">
    <source>
        <dbReference type="SAM" id="Phobius"/>
    </source>
</evidence>
<sequence>MEVLHPQRRPRSSHDNQPQTVAPTPSANGPSDNLRDVATGFVDIYQGLTPRQIGIIAIGSAIGTGLMITTGMGLALGGPAAIIISYTVVGFAVYLVLSALGEVAAWLPTPYTVADQAVRFCDPALGFTLGWIYWLKYAIVTPNQLIAATLVMSYWLDIERVNPGVWITVFLVIIVTLNYLHHGLPSQVEFYVSSIKLIVMCALMILSLVLALGGGPDRDIKGFRYWRHPGAFSARPNTLMEKLFRTCGTMSSATFAYVGSERSGIMVQSPNVQKAISRAIKHTFYRILVFHLLGVTLLGMLVPHNSVSLAFTSAGAGEKAASPFVAAIYCAGMSIVPDILNGCILLFVLSIANYDLYLATKAMCDLSLKRRAPAFLSRSNPRGVPVYALGICSLLATLAYISIAQNAIQVFGYFVDTVTMLGLLTWISILITHVSFVRARKAQGISDDVLIFRARFGVSGTWLALFLCLFISATMVFKAFSFQEEERSFNYRSVVASYAGVPLYIALFVGYRLVVKSKPVTPKEVDLWTGKQNAPRLAEGM</sequence>
<proteinExistence type="predicted"/>
<evidence type="ECO:0000256" key="6">
    <source>
        <dbReference type="ARBA" id="ARBA00023136"/>
    </source>
</evidence>
<evidence type="ECO:0000259" key="9">
    <source>
        <dbReference type="Pfam" id="PF00324"/>
    </source>
</evidence>
<dbReference type="EMBL" id="JAPQKO010000001">
    <property type="protein sequence ID" value="KAJ5182539.1"/>
    <property type="molecule type" value="Genomic_DNA"/>
</dbReference>
<feature type="transmembrane region" description="Helical" evidence="8">
    <location>
        <begin position="410"/>
        <end position="436"/>
    </location>
</feature>
<evidence type="ECO:0000256" key="4">
    <source>
        <dbReference type="ARBA" id="ARBA00022970"/>
    </source>
</evidence>
<dbReference type="Proteomes" id="UP001146351">
    <property type="component" value="Unassembled WGS sequence"/>
</dbReference>
<feature type="domain" description="Amino acid permease/ SLC12A" evidence="9">
    <location>
        <begin position="53"/>
        <end position="518"/>
    </location>
</feature>
<protein>
    <submittedName>
        <fullName evidence="10">Amino acid/polyamine transporter I</fullName>
    </submittedName>
</protein>
<organism evidence="10 11">
    <name type="scientific">Penicillium capsulatum</name>
    <dbReference type="NCBI Taxonomy" id="69766"/>
    <lineage>
        <taxon>Eukaryota</taxon>
        <taxon>Fungi</taxon>
        <taxon>Dikarya</taxon>
        <taxon>Ascomycota</taxon>
        <taxon>Pezizomycotina</taxon>
        <taxon>Eurotiomycetes</taxon>
        <taxon>Eurotiomycetidae</taxon>
        <taxon>Eurotiales</taxon>
        <taxon>Aspergillaceae</taxon>
        <taxon>Penicillium</taxon>
    </lineage>
</organism>
<dbReference type="Gene3D" id="1.20.1740.10">
    <property type="entry name" value="Amino acid/polyamine transporter I"/>
    <property type="match status" value="1"/>
</dbReference>
<feature type="compositionally biased region" description="Basic residues" evidence="7">
    <location>
        <begin position="1"/>
        <end position="11"/>
    </location>
</feature>
<reference evidence="10" key="2">
    <citation type="journal article" date="2023" name="IMA Fungus">
        <title>Comparative genomic study of the Penicillium genus elucidates a diverse pangenome and 15 lateral gene transfer events.</title>
        <authorList>
            <person name="Petersen C."/>
            <person name="Sorensen T."/>
            <person name="Nielsen M.R."/>
            <person name="Sondergaard T.E."/>
            <person name="Sorensen J.L."/>
            <person name="Fitzpatrick D.A."/>
            <person name="Frisvad J.C."/>
            <person name="Nielsen K.L."/>
        </authorList>
    </citation>
    <scope>NUCLEOTIDE SEQUENCE</scope>
    <source>
        <strain evidence="10">IBT 21917</strain>
    </source>
</reference>
<evidence type="ECO:0000313" key="10">
    <source>
        <dbReference type="EMBL" id="KAJ5182539.1"/>
    </source>
</evidence>
<dbReference type="GO" id="GO:0016020">
    <property type="term" value="C:membrane"/>
    <property type="evidence" value="ECO:0007669"/>
    <property type="project" value="UniProtKB-SubCell"/>
</dbReference>
<comment type="subcellular location">
    <subcellularLocation>
        <location evidence="1">Membrane</location>
        <topology evidence="1">Multi-pass membrane protein</topology>
    </subcellularLocation>
</comment>
<dbReference type="Pfam" id="PF00324">
    <property type="entry name" value="AA_permease"/>
    <property type="match status" value="1"/>
</dbReference>
<accession>A0A9W9IR81</accession>
<evidence type="ECO:0000256" key="1">
    <source>
        <dbReference type="ARBA" id="ARBA00004141"/>
    </source>
</evidence>
<keyword evidence="2" id="KW-0813">Transport</keyword>
<evidence type="ECO:0000256" key="5">
    <source>
        <dbReference type="ARBA" id="ARBA00022989"/>
    </source>
</evidence>
<feature type="transmembrane region" description="Helical" evidence="8">
    <location>
        <begin position="456"/>
        <end position="475"/>
    </location>
</feature>
<keyword evidence="6 8" id="KW-0472">Membrane</keyword>
<dbReference type="InterPro" id="IPR004840">
    <property type="entry name" value="Amino_acid_permease_CS"/>
</dbReference>
<name>A0A9W9IR81_9EURO</name>
<keyword evidence="4" id="KW-0029">Amino-acid transport</keyword>
<dbReference type="PROSITE" id="PS00218">
    <property type="entry name" value="AMINO_ACID_PERMEASE_1"/>
    <property type="match status" value="1"/>
</dbReference>
<feature type="transmembrane region" description="Helical" evidence="8">
    <location>
        <begin position="134"/>
        <end position="156"/>
    </location>
</feature>
<feature type="transmembrane region" description="Helical" evidence="8">
    <location>
        <begin position="495"/>
        <end position="514"/>
    </location>
</feature>
<evidence type="ECO:0000313" key="11">
    <source>
        <dbReference type="Proteomes" id="UP001146351"/>
    </source>
</evidence>
<keyword evidence="11" id="KW-1185">Reference proteome</keyword>
<evidence type="ECO:0000256" key="7">
    <source>
        <dbReference type="SAM" id="MobiDB-lite"/>
    </source>
</evidence>
<gene>
    <name evidence="10" type="ORF">N7492_000155</name>
</gene>
<dbReference type="InterPro" id="IPR004841">
    <property type="entry name" value="AA-permease/SLC12A_dom"/>
</dbReference>
<feature type="transmembrane region" description="Helical" evidence="8">
    <location>
        <begin position="53"/>
        <end position="76"/>
    </location>
</feature>
<dbReference type="PANTHER" id="PTHR43341:SF45">
    <property type="entry name" value="AMINO ACID TRANSPORTER (EUROFUNG)"/>
    <property type="match status" value="1"/>
</dbReference>
<dbReference type="InterPro" id="IPR050524">
    <property type="entry name" value="APC_YAT"/>
</dbReference>
<dbReference type="GO" id="GO:0015171">
    <property type="term" value="F:amino acid transmembrane transporter activity"/>
    <property type="evidence" value="ECO:0007669"/>
    <property type="project" value="TreeGrafter"/>
</dbReference>
<dbReference type="PANTHER" id="PTHR43341">
    <property type="entry name" value="AMINO ACID PERMEASE"/>
    <property type="match status" value="1"/>
</dbReference>
<dbReference type="PIRSF" id="PIRSF006060">
    <property type="entry name" value="AA_transporter"/>
    <property type="match status" value="1"/>
</dbReference>
<feature type="region of interest" description="Disordered" evidence="7">
    <location>
        <begin position="1"/>
        <end position="32"/>
    </location>
</feature>
<dbReference type="AlphaFoldDB" id="A0A9W9IR81"/>
<feature type="transmembrane region" description="Helical" evidence="8">
    <location>
        <begin position="283"/>
        <end position="302"/>
    </location>
</feature>
<dbReference type="OrthoDB" id="3900342at2759"/>
<feature type="transmembrane region" description="Helical" evidence="8">
    <location>
        <begin position="193"/>
        <end position="214"/>
    </location>
</feature>
<evidence type="ECO:0000256" key="3">
    <source>
        <dbReference type="ARBA" id="ARBA00022692"/>
    </source>
</evidence>